<dbReference type="EMBL" id="CADCXU010021513">
    <property type="protein sequence ID" value="CAB0009114.1"/>
    <property type="molecule type" value="Genomic_DNA"/>
</dbReference>
<reference evidence="2 3" key="1">
    <citation type="submission" date="2020-02" db="EMBL/GenBank/DDBJ databases">
        <authorList>
            <person name="Ferguson B K."/>
        </authorList>
    </citation>
    <scope>NUCLEOTIDE SEQUENCE [LARGE SCALE GENOMIC DNA]</scope>
</reference>
<feature type="compositionally biased region" description="Polar residues" evidence="1">
    <location>
        <begin position="114"/>
        <end position="131"/>
    </location>
</feature>
<protein>
    <submittedName>
        <fullName evidence="2">Uncharacterized protein</fullName>
    </submittedName>
</protein>
<evidence type="ECO:0000313" key="3">
    <source>
        <dbReference type="Proteomes" id="UP000479000"/>
    </source>
</evidence>
<dbReference type="AlphaFoldDB" id="A0A6H5GZ88"/>
<evidence type="ECO:0000256" key="1">
    <source>
        <dbReference type="SAM" id="MobiDB-lite"/>
    </source>
</evidence>
<feature type="non-terminal residue" evidence="2">
    <location>
        <position position="1"/>
    </location>
</feature>
<keyword evidence="3" id="KW-1185">Reference proteome</keyword>
<dbReference type="Proteomes" id="UP000479000">
    <property type="component" value="Unassembled WGS sequence"/>
</dbReference>
<gene>
    <name evidence="2" type="ORF">NTEN_LOCUS14289</name>
</gene>
<organism evidence="2 3">
    <name type="scientific">Nesidiocoris tenuis</name>
    <dbReference type="NCBI Taxonomy" id="355587"/>
    <lineage>
        <taxon>Eukaryota</taxon>
        <taxon>Metazoa</taxon>
        <taxon>Ecdysozoa</taxon>
        <taxon>Arthropoda</taxon>
        <taxon>Hexapoda</taxon>
        <taxon>Insecta</taxon>
        <taxon>Pterygota</taxon>
        <taxon>Neoptera</taxon>
        <taxon>Paraneoptera</taxon>
        <taxon>Hemiptera</taxon>
        <taxon>Heteroptera</taxon>
        <taxon>Panheteroptera</taxon>
        <taxon>Cimicomorpha</taxon>
        <taxon>Miridae</taxon>
        <taxon>Dicyphina</taxon>
        <taxon>Nesidiocoris</taxon>
    </lineage>
</organism>
<name>A0A6H5GZ88_9HEMI</name>
<evidence type="ECO:0000313" key="2">
    <source>
        <dbReference type="EMBL" id="CAB0009114.1"/>
    </source>
</evidence>
<feature type="region of interest" description="Disordered" evidence="1">
    <location>
        <begin position="114"/>
        <end position="179"/>
    </location>
</feature>
<sequence>IANRFKNGEILRSRQIREYNRPDINVHAHAAQLEEENFPQGGLNGIVHHIDGQAVQITLNIRFAGSTATSSPQRGIELTWSKSKSRLSRHGDAPRCRNLSRAVPSRAIRALRSTITSRPDQHGGSSDQPPGTAQPCRAVETFCGSRSATPRSMQPEDIGQRGATRPNTGRELLVTGPGGVQDRMWRALREDLEGFKRGHGGLQDWTGAS</sequence>
<proteinExistence type="predicted"/>
<accession>A0A6H5GZ88</accession>